<feature type="compositionally biased region" description="Acidic residues" evidence="7">
    <location>
        <begin position="197"/>
        <end position="210"/>
    </location>
</feature>
<keyword evidence="6" id="KW-0443">Lipid metabolism</keyword>
<dbReference type="InterPro" id="IPR036871">
    <property type="entry name" value="PX_dom_sf"/>
</dbReference>
<evidence type="ECO:0000256" key="4">
    <source>
        <dbReference type="ARBA" id="ARBA00022801"/>
    </source>
</evidence>
<name>A0ABR0TA00_AURPU</name>
<feature type="region of interest" description="Disordered" evidence="7">
    <location>
        <begin position="1"/>
        <end position="354"/>
    </location>
</feature>
<feature type="region of interest" description="Disordered" evidence="7">
    <location>
        <begin position="1563"/>
        <end position="1589"/>
    </location>
</feature>
<dbReference type="SMART" id="SM00312">
    <property type="entry name" value="PX"/>
    <property type="match status" value="1"/>
</dbReference>
<dbReference type="SUPFAM" id="SSF56024">
    <property type="entry name" value="Phospholipase D/nuclease"/>
    <property type="match status" value="2"/>
</dbReference>
<dbReference type="PANTHER" id="PTHR18896:SF76">
    <property type="entry name" value="PHOSPHOLIPASE"/>
    <property type="match status" value="1"/>
</dbReference>
<dbReference type="Pfam" id="PF00614">
    <property type="entry name" value="PLDc"/>
    <property type="match status" value="1"/>
</dbReference>
<feature type="domain" description="PLD phosphodiesterase" evidence="8">
    <location>
        <begin position="1199"/>
        <end position="1226"/>
    </location>
</feature>
<dbReference type="PANTHER" id="PTHR18896">
    <property type="entry name" value="PHOSPHOLIPASE D"/>
    <property type="match status" value="1"/>
</dbReference>
<dbReference type="SMART" id="SM00155">
    <property type="entry name" value="PLDc"/>
    <property type="match status" value="2"/>
</dbReference>
<dbReference type="CDD" id="cd09141">
    <property type="entry name" value="PLDc_vPLD1_2_yPLD_like_2"/>
    <property type="match status" value="1"/>
</dbReference>
<dbReference type="InterPro" id="IPR015679">
    <property type="entry name" value="PLipase_D_fam"/>
</dbReference>
<dbReference type="SUPFAM" id="SSF64268">
    <property type="entry name" value="PX domain"/>
    <property type="match status" value="1"/>
</dbReference>
<feature type="region of interest" description="Disordered" evidence="7">
    <location>
        <begin position="1737"/>
        <end position="1760"/>
    </location>
</feature>
<dbReference type="Gene3D" id="3.30.1520.10">
    <property type="entry name" value="Phox-like domain"/>
    <property type="match status" value="1"/>
</dbReference>
<feature type="compositionally biased region" description="Basic and acidic residues" evidence="7">
    <location>
        <begin position="1633"/>
        <end position="1644"/>
    </location>
</feature>
<feature type="compositionally biased region" description="Basic and acidic residues" evidence="7">
    <location>
        <begin position="127"/>
        <end position="144"/>
    </location>
</feature>
<evidence type="ECO:0000313" key="10">
    <source>
        <dbReference type="Proteomes" id="UP001341245"/>
    </source>
</evidence>
<evidence type="ECO:0000259" key="8">
    <source>
        <dbReference type="PROSITE" id="PS50035"/>
    </source>
</evidence>
<evidence type="ECO:0000256" key="2">
    <source>
        <dbReference type="ARBA" id="ARBA00012027"/>
    </source>
</evidence>
<keyword evidence="10" id="KW-1185">Reference proteome</keyword>
<evidence type="ECO:0000256" key="3">
    <source>
        <dbReference type="ARBA" id="ARBA00022737"/>
    </source>
</evidence>
<dbReference type="EC" id="3.1.4.4" evidence="2"/>
<feature type="compositionally biased region" description="Basic residues" evidence="7">
    <location>
        <begin position="537"/>
        <end position="553"/>
    </location>
</feature>
<feature type="compositionally biased region" description="Polar residues" evidence="7">
    <location>
        <begin position="26"/>
        <end position="50"/>
    </location>
</feature>
<protein>
    <recommendedName>
        <fullName evidence="2">phospholipase D</fullName>
        <ecNumber evidence="2">3.1.4.4</ecNumber>
    </recommendedName>
</protein>
<feature type="compositionally biased region" description="Basic and acidic residues" evidence="7">
    <location>
        <begin position="1356"/>
        <end position="1365"/>
    </location>
</feature>
<reference evidence="9 10" key="1">
    <citation type="submission" date="2023-11" db="EMBL/GenBank/DDBJ databases">
        <title>Draft genome sequence and annotation of the polyextremotolerant black yeast-like fungus Aureobasidium pullulans NRRL 62042.</title>
        <authorList>
            <person name="Dielentheis-Frenken M.R.E."/>
            <person name="Wibberg D."/>
            <person name="Blank L.M."/>
            <person name="Tiso T."/>
        </authorList>
    </citation>
    <scope>NUCLEOTIDE SEQUENCE [LARGE SCALE GENOMIC DNA]</scope>
    <source>
        <strain evidence="9 10">NRRL 62042</strain>
    </source>
</reference>
<organism evidence="9 10">
    <name type="scientific">Aureobasidium pullulans</name>
    <name type="common">Black yeast</name>
    <name type="synonym">Pullularia pullulans</name>
    <dbReference type="NCBI Taxonomy" id="5580"/>
    <lineage>
        <taxon>Eukaryota</taxon>
        <taxon>Fungi</taxon>
        <taxon>Dikarya</taxon>
        <taxon>Ascomycota</taxon>
        <taxon>Pezizomycotina</taxon>
        <taxon>Dothideomycetes</taxon>
        <taxon>Dothideomycetidae</taxon>
        <taxon>Dothideales</taxon>
        <taxon>Saccotheciaceae</taxon>
        <taxon>Aureobasidium</taxon>
    </lineage>
</organism>
<feature type="region of interest" description="Disordered" evidence="7">
    <location>
        <begin position="1341"/>
        <end position="1370"/>
    </location>
</feature>
<keyword evidence="4" id="KW-0378">Hydrolase</keyword>
<feature type="compositionally biased region" description="Acidic residues" evidence="7">
    <location>
        <begin position="509"/>
        <end position="518"/>
    </location>
</feature>
<dbReference type="InterPro" id="IPR025202">
    <property type="entry name" value="PLD-like_dom"/>
</dbReference>
<comment type="caution">
    <text evidence="9">The sequence shown here is derived from an EMBL/GenBank/DDBJ whole genome shotgun (WGS) entry which is preliminary data.</text>
</comment>
<sequence>MQMVAEEEAPRSLSPIMRTRLGEGHSQPSSPLRTTFTPDVPTPAQTTLSNDLLRPPTAVSVHFGPPTPADFNLPSFKSFQNGSAPRSVSATSPRPRPFVLRHDSDPTLRTMSRNRDASGGSGTQTPPERKLGDDQLDGADEHGRQGSFFSRLKAMATPTHSRHPSEFTNASVLMTPTDELEEPHFPWYPHSQHDGSEAEGDIEESSMDEAADGREPRQKRKAKRKVEKTPSAGPSTPRTPRFPSFLRDHADRTPRLPRRATMTDIPENSRAGVSEDEGRDRLAKSAWRRGLEGARGLSYAPRSSRPTNDAAEQSDSGRPTTSRRFTGFGALDGSASPWRGRGERQPSASAQKWKQVKAGLKLLGQRKKDERVKVDHQKSTELMAELLAGSPAAIFLASMYQRDEHGRRKIPVLLEQLKITIPSSQNRESKSGDRHMVFTINLEYGSGPSRMSWTIHRSLRDFSNLHLKYKFQSQSERYSILKNDASKAKIPRFPRSAFPYLRGVRGLADDEEDDDDNAIAEASGPDGEASGPDRPGMKKRRRTSFALSRRKSSTGHASGPDGVIGEVARAGSIAGAPGGAKAKDLYNERQRRKLENYLQQMIRWLVFRPDSTRLCKFLELSALSLRLSVEGGYHGKEGLMSIISKPNIDLRRRPVTGSVSAFKRNAEPKWFMIRHSYIVALDSPESLEPREVFLVDGDFTTDKASKKRLRDQTAEELAKTAGNATQPKHHILRLYNSERKLKMLAKNERQLLQFQESIDYMVRNTVWSLKHRFDSFAPVRKNVFARWLVDGRDHMWQVSRAIDNARSFVYIHDWWLSPELYLRRPAAISQKWRLDRLLLRKAQEGVKIFVIVYRNIESAIPIDSEYTKASLLDLHPNVCVQRSPNQFRQNQFFWAHHEKLVVIDNAMAFVGGVDLCFGRWDDPHHSLTDDKLTGFELDMEGPRTADNCQVWPGKDYSNPRVQDFYGLDRPYEEMYDRTKVPRMPWHDIAMTIVGQPARDVARHFVQRWNYILRQRVPSRPTPILLPPPEFDQSELERLGMTGTCQIQILRSCTSWSIGTPNKTECSIMNAYVYLITNSEHFVYIENQFFITSCVVEGTQINNKIGDALVERILLAHERGDNWRACLIIPLMPGFQNQVDSQDGTSVRLIMQCQYRSICRGESSIFARLRAQGIDPTQYIEFYALRQWGKIGPRKCLTTEQLYIHAKCMVVDDRSVIIGSANINERSMLGSRDSEVAAIVTDQEMIPSFMGGKPYDVGTFPHSLRMRLMREHLGVDVDEIYRRECEAERAFQDEEMERIYRDDFITPPETPRAHGLTEENLSQNSERDGKAGVLHNFLNEAENGQGGQIDGAGGKKQAADRPHDLDVAGFGTDNMKNLESVVDMSARDTYITPDGREVLKSANQLDAATRPRSSSVRKDIINHQIYDLPHNATEAGRLLPPPMPPRMNTRELGLTQLSQLPPLPVSDDSDIGGPSLVQEVDSENAHIINPLLNSMTRPVVDEDCMRDPLANDFYKKIWHQVAENNTRLYRQVFRCMPDSDVQSWAEYRNFNAYSEKFMLSQGLGTSVPLPKPAGEAPDSSGPPGSGGTDALSAVANVSERASKHASNRFSGLSRLFGGRPSTSHSNVVATNGDMTEKSEKQDLDGGPRAPDSAFNNGADDAANEEPFDEKAAARRNDTANTDATLEPPPLDGVPTNSSATTNGVPARITKSRTIQFPEMTEKEKNFEPGQVQHAATISGSGNMQHSTSKRRRNRANTRGSMKVGGLYEPEILTKEEAEGLLKLVQGHLVTWPYDWLEREEKGGNWLYNIDQIAPLEI</sequence>
<dbReference type="InterPro" id="IPR001683">
    <property type="entry name" value="PX_dom"/>
</dbReference>
<evidence type="ECO:0000256" key="6">
    <source>
        <dbReference type="ARBA" id="ARBA00023098"/>
    </source>
</evidence>
<evidence type="ECO:0000256" key="1">
    <source>
        <dbReference type="ARBA" id="ARBA00000798"/>
    </source>
</evidence>
<dbReference type="CDD" id="cd06093">
    <property type="entry name" value="PX_domain"/>
    <property type="match status" value="1"/>
</dbReference>
<dbReference type="EMBL" id="JASGXD010000014">
    <property type="protein sequence ID" value="KAK6001263.1"/>
    <property type="molecule type" value="Genomic_DNA"/>
</dbReference>
<dbReference type="PROSITE" id="PS50035">
    <property type="entry name" value="PLD"/>
    <property type="match status" value="2"/>
</dbReference>
<keyword evidence="3" id="KW-0677">Repeat</keyword>
<dbReference type="Proteomes" id="UP001341245">
    <property type="component" value="Unassembled WGS sequence"/>
</dbReference>
<feature type="domain" description="PLD phosphodiesterase" evidence="8">
    <location>
        <begin position="892"/>
        <end position="919"/>
    </location>
</feature>
<feature type="compositionally biased region" description="Polar residues" evidence="7">
    <location>
        <begin position="304"/>
        <end position="324"/>
    </location>
</feature>
<evidence type="ECO:0000256" key="7">
    <source>
        <dbReference type="SAM" id="MobiDB-lite"/>
    </source>
</evidence>
<proteinExistence type="predicted"/>
<comment type="catalytic activity">
    <reaction evidence="1">
        <text>a 1,2-diacyl-sn-glycero-3-phosphocholine + H2O = a 1,2-diacyl-sn-glycero-3-phosphate + choline + H(+)</text>
        <dbReference type="Rhea" id="RHEA:14445"/>
        <dbReference type="ChEBI" id="CHEBI:15354"/>
        <dbReference type="ChEBI" id="CHEBI:15377"/>
        <dbReference type="ChEBI" id="CHEBI:15378"/>
        <dbReference type="ChEBI" id="CHEBI:57643"/>
        <dbReference type="ChEBI" id="CHEBI:58608"/>
        <dbReference type="EC" id="3.1.4.4"/>
    </reaction>
</comment>
<feature type="region of interest" description="Disordered" evidence="7">
    <location>
        <begin position="507"/>
        <end position="564"/>
    </location>
</feature>
<dbReference type="Pfam" id="PF13091">
    <property type="entry name" value="PLDc_2"/>
    <property type="match status" value="1"/>
</dbReference>
<keyword evidence="5" id="KW-0442">Lipid degradation</keyword>
<feature type="compositionally biased region" description="Basic and acidic residues" evidence="7">
    <location>
        <begin position="1667"/>
        <end position="1676"/>
    </location>
</feature>
<evidence type="ECO:0000313" key="9">
    <source>
        <dbReference type="EMBL" id="KAK6001263.1"/>
    </source>
</evidence>
<evidence type="ECO:0000256" key="5">
    <source>
        <dbReference type="ARBA" id="ARBA00022963"/>
    </source>
</evidence>
<feature type="region of interest" description="Disordered" evidence="7">
    <location>
        <begin position="1304"/>
        <end position="1327"/>
    </location>
</feature>
<feature type="compositionally biased region" description="Polar residues" evidence="7">
    <location>
        <begin position="1693"/>
        <end position="1702"/>
    </location>
</feature>
<dbReference type="CDD" id="cd09138">
    <property type="entry name" value="PLDc_vPLD1_2_yPLD_like_1"/>
    <property type="match status" value="1"/>
</dbReference>
<feature type="compositionally biased region" description="Low complexity" evidence="7">
    <location>
        <begin position="1571"/>
        <end position="1581"/>
    </location>
</feature>
<feature type="compositionally biased region" description="Polar residues" evidence="7">
    <location>
        <begin position="1619"/>
        <end position="1632"/>
    </location>
</feature>
<feature type="compositionally biased region" description="Basic residues" evidence="7">
    <location>
        <begin position="217"/>
        <end position="226"/>
    </location>
</feature>
<feature type="compositionally biased region" description="Gly residues" evidence="7">
    <location>
        <begin position="1343"/>
        <end position="1353"/>
    </location>
</feature>
<dbReference type="Gene3D" id="3.30.870.10">
    <property type="entry name" value="Endonuclease Chain A"/>
    <property type="match status" value="2"/>
</dbReference>
<accession>A0ABR0TA00</accession>
<dbReference type="InterPro" id="IPR001736">
    <property type="entry name" value="PLipase_D/transphosphatidylase"/>
</dbReference>
<feature type="region of interest" description="Disordered" evidence="7">
    <location>
        <begin position="1611"/>
        <end position="1703"/>
    </location>
</feature>
<gene>
    <name evidence="9" type="ORF">QM012_002594</name>
</gene>
<feature type="compositionally biased region" description="Polar residues" evidence="7">
    <location>
        <begin position="75"/>
        <end position="92"/>
    </location>
</feature>